<evidence type="ECO:0000313" key="3">
    <source>
        <dbReference type="Proteomes" id="UP000799291"/>
    </source>
</evidence>
<evidence type="ECO:0000256" key="1">
    <source>
        <dbReference type="SAM" id="MobiDB-lite"/>
    </source>
</evidence>
<feature type="compositionally biased region" description="Acidic residues" evidence="1">
    <location>
        <begin position="464"/>
        <end position="482"/>
    </location>
</feature>
<keyword evidence="3" id="KW-1185">Reference proteome</keyword>
<feature type="region of interest" description="Disordered" evidence="1">
    <location>
        <begin position="419"/>
        <end position="554"/>
    </location>
</feature>
<organism evidence="2 3">
    <name type="scientific">Lentithecium fluviatile CBS 122367</name>
    <dbReference type="NCBI Taxonomy" id="1168545"/>
    <lineage>
        <taxon>Eukaryota</taxon>
        <taxon>Fungi</taxon>
        <taxon>Dikarya</taxon>
        <taxon>Ascomycota</taxon>
        <taxon>Pezizomycotina</taxon>
        <taxon>Dothideomycetes</taxon>
        <taxon>Pleosporomycetidae</taxon>
        <taxon>Pleosporales</taxon>
        <taxon>Massarineae</taxon>
        <taxon>Lentitheciaceae</taxon>
        <taxon>Lentithecium</taxon>
    </lineage>
</organism>
<dbReference type="Proteomes" id="UP000799291">
    <property type="component" value="Unassembled WGS sequence"/>
</dbReference>
<sequence length="695" mass="76970">MSSTSEVDGRQGESHALSSSSNEELATASRPVSATPFSPRKRRRSSSPHSSRARKRHLDGKYSDAYRILYNDAVTAAASRFVADGAHQLNGSRIGVSRWSADEKSAFFAALDRLGRDDVPGIAHAVGTKSTLETRQFLLLIQQAHSESDSRRRNARVALQDIPAALEVGVECGDRLASAGDALAWYQERFEAKQEQERYGKYWLITPEVANDIEEAIVAPKSTRSSPGNENADEKSHVIEEEQDPPVLQEIPEAKLLDPSVFLDLSKHYFMNPSPTVIYPWPHWSELTSELAAEPSIYRSAFKDLHTLVVSLARRLVQTVIIQATARMRSQGRRVKKGVSPFVKRRDVLTTLDILGLSRNSSERWRGMARRCGLRVTRGVRRAGGRGLKRTVEVSWDEVERRLQTTNILDDALSTDAETAGLTSETDEDNFKARAVRGGTPLPTVRPSAPSDSEENEDPHAPLGEDDDSDSDLCQPPDDEASDASMLDETLTDAEPPLDTSEGELDAVEAFDQTASREEERKLLNLLGDTPSMEDDVPKPKAETEEPEARHKLRRHNHDLADDWRSWTQYRATWEELRTPVPHSSFLANKKCNSPTAPLTSIEGHTSDSGPGTRRSSARDGGRGQTRERREADLPIRGARAYAAMQERASSPVNEDAQSADEDDNDVEIPAPSIEVADEDNASKDSEHDDAMELD</sequence>
<dbReference type="PANTHER" id="PTHR28079">
    <property type="entry name" value="RNA POLYMERASE I-SPECIFIC TRANSCRIPTION INITIATION FACTOR RRN5"/>
    <property type="match status" value="1"/>
</dbReference>
<dbReference type="PANTHER" id="PTHR28079:SF1">
    <property type="entry name" value="RNA POLYMERASE I-SPECIFIC TRANSCRIPTION INITIATION FACTOR RRN5"/>
    <property type="match status" value="1"/>
</dbReference>
<dbReference type="GO" id="GO:0000500">
    <property type="term" value="C:RNA polymerase I upstream activating factor complex"/>
    <property type="evidence" value="ECO:0007669"/>
    <property type="project" value="InterPro"/>
</dbReference>
<feature type="compositionally biased region" description="Basic residues" evidence="1">
    <location>
        <begin position="39"/>
        <end position="57"/>
    </location>
</feature>
<feature type="compositionally biased region" description="Polar residues" evidence="1">
    <location>
        <begin position="648"/>
        <end position="657"/>
    </location>
</feature>
<feature type="compositionally biased region" description="Polar residues" evidence="1">
    <location>
        <begin position="591"/>
        <end position="610"/>
    </location>
</feature>
<dbReference type="GO" id="GO:0006361">
    <property type="term" value="P:transcription initiation at RNA polymerase I promoter"/>
    <property type="evidence" value="ECO:0007669"/>
    <property type="project" value="TreeGrafter"/>
</dbReference>
<dbReference type="EMBL" id="MU005582">
    <property type="protein sequence ID" value="KAF2684242.1"/>
    <property type="molecule type" value="Genomic_DNA"/>
</dbReference>
<dbReference type="OrthoDB" id="2240312at2759"/>
<evidence type="ECO:0008006" key="4">
    <source>
        <dbReference type="Google" id="ProtNLM"/>
    </source>
</evidence>
<feature type="compositionally biased region" description="Polar residues" evidence="1">
    <location>
        <begin position="16"/>
        <end position="36"/>
    </location>
</feature>
<evidence type="ECO:0000313" key="2">
    <source>
        <dbReference type="EMBL" id="KAF2684242.1"/>
    </source>
</evidence>
<dbReference type="GO" id="GO:0042790">
    <property type="term" value="P:nucleolar large rRNA transcription by RNA polymerase I"/>
    <property type="evidence" value="ECO:0007669"/>
    <property type="project" value="InterPro"/>
</dbReference>
<feature type="compositionally biased region" description="Basic and acidic residues" evidence="1">
    <location>
        <begin position="681"/>
        <end position="695"/>
    </location>
</feature>
<proteinExistence type="predicted"/>
<feature type="region of interest" description="Disordered" evidence="1">
    <location>
        <begin position="1"/>
        <end position="57"/>
    </location>
</feature>
<dbReference type="AlphaFoldDB" id="A0A6G1J154"/>
<feature type="region of interest" description="Disordered" evidence="1">
    <location>
        <begin position="581"/>
        <end position="695"/>
    </location>
</feature>
<dbReference type="InterPro" id="IPR039601">
    <property type="entry name" value="Rrn5"/>
</dbReference>
<reference evidence="2" key="1">
    <citation type="journal article" date="2020" name="Stud. Mycol.">
        <title>101 Dothideomycetes genomes: a test case for predicting lifestyles and emergence of pathogens.</title>
        <authorList>
            <person name="Haridas S."/>
            <person name="Albert R."/>
            <person name="Binder M."/>
            <person name="Bloem J."/>
            <person name="Labutti K."/>
            <person name="Salamov A."/>
            <person name="Andreopoulos B."/>
            <person name="Baker S."/>
            <person name="Barry K."/>
            <person name="Bills G."/>
            <person name="Bluhm B."/>
            <person name="Cannon C."/>
            <person name="Castanera R."/>
            <person name="Culley D."/>
            <person name="Daum C."/>
            <person name="Ezra D."/>
            <person name="Gonzalez J."/>
            <person name="Henrissat B."/>
            <person name="Kuo A."/>
            <person name="Liang C."/>
            <person name="Lipzen A."/>
            <person name="Lutzoni F."/>
            <person name="Magnuson J."/>
            <person name="Mondo S."/>
            <person name="Nolan M."/>
            <person name="Ohm R."/>
            <person name="Pangilinan J."/>
            <person name="Park H.-J."/>
            <person name="Ramirez L."/>
            <person name="Alfaro M."/>
            <person name="Sun H."/>
            <person name="Tritt A."/>
            <person name="Yoshinaga Y."/>
            <person name="Zwiers L.-H."/>
            <person name="Turgeon B."/>
            <person name="Goodwin S."/>
            <person name="Spatafora J."/>
            <person name="Crous P."/>
            <person name="Grigoriev I."/>
        </authorList>
    </citation>
    <scope>NUCLEOTIDE SEQUENCE</scope>
    <source>
        <strain evidence="2">CBS 122367</strain>
    </source>
</reference>
<accession>A0A6G1J154</accession>
<feature type="compositionally biased region" description="Acidic residues" evidence="1">
    <location>
        <begin position="658"/>
        <end position="667"/>
    </location>
</feature>
<dbReference type="GO" id="GO:0001181">
    <property type="term" value="F:RNA polymerase I general transcription initiation factor activity"/>
    <property type="evidence" value="ECO:0007669"/>
    <property type="project" value="TreeGrafter"/>
</dbReference>
<dbReference type="GO" id="GO:0000182">
    <property type="term" value="F:rDNA binding"/>
    <property type="evidence" value="ECO:0007669"/>
    <property type="project" value="TreeGrafter"/>
</dbReference>
<feature type="compositionally biased region" description="Basic and acidic residues" evidence="1">
    <location>
        <begin position="536"/>
        <end position="550"/>
    </location>
</feature>
<gene>
    <name evidence="2" type="ORF">K458DRAFT_404515</name>
</gene>
<name>A0A6G1J154_9PLEO</name>
<protein>
    <recommendedName>
        <fullName evidence="4">Myb-like domain-containing protein</fullName>
    </recommendedName>
</protein>
<feature type="compositionally biased region" description="Basic and acidic residues" evidence="1">
    <location>
        <begin position="617"/>
        <end position="634"/>
    </location>
</feature>